<dbReference type="SUPFAM" id="SSF55961">
    <property type="entry name" value="Bet v1-like"/>
    <property type="match status" value="1"/>
</dbReference>
<accession>A0ABT2B2W0</accession>
<protein>
    <submittedName>
        <fullName evidence="1">SRPBCC family protein</fullName>
    </submittedName>
</protein>
<dbReference type="Gene3D" id="3.30.530.20">
    <property type="match status" value="1"/>
</dbReference>
<evidence type="ECO:0000313" key="1">
    <source>
        <dbReference type="EMBL" id="MCS0602762.1"/>
    </source>
</evidence>
<evidence type="ECO:0000313" key="2">
    <source>
        <dbReference type="Proteomes" id="UP001205612"/>
    </source>
</evidence>
<dbReference type="Proteomes" id="UP001205612">
    <property type="component" value="Unassembled WGS sequence"/>
</dbReference>
<dbReference type="InterPro" id="IPR023393">
    <property type="entry name" value="START-like_dom_sf"/>
</dbReference>
<sequence>MTLRATGRARPELVWQRYVQVDRWASWSPQIRAVRCVGRRLAPGLSGTVESVPGVRVAFLVEAVDHEQRTWTWRVRWGPVRLRLHHAVRPHPRGSATSLTMTGPWAALPAYAPPALLALRRLVRP</sequence>
<name>A0ABT2B2W0_9ACTN</name>
<organism evidence="1 2">
    <name type="scientific">Streptomyces pyxinicus</name>
    <dbReference type="NCBI Taxonomy" id="2970331"/>
    <lineage>
        <taxon>Bacteria</taxon>
        <taxon>Bacillati</taxon>
        <taxon>Actinomycetota</taxon>
        <taxon>Actinomycetes</taxon>
        <taxon>Kitasatosporales</taxon>
        <taxon>Streptomycetaceae</taxon>
        <taxon>Streptomyces</taxon>
    </lineage>
</organism>
<gene>
    <name evidence="1" type="ORF">NX794_16305</name>
</gene>
<dbReference type="InterPro" id="IPR019587">
    <property type="entry name" value="Polyketide_cyclase/dehydratase"/>
</dbReference>
<reference evidence="1 2" key="1">
    <citation type="submission" date="2022-08" db="EMBL/GenBank/DDBJ databases">
        <authorList>
            <person name="Somphong A."/>
            <person name="Phongsopitanun W."/>
        </authorList>
    </citation>
    <scope>NUCLEOTIDE SEQUENCE [LARGE SCALE GENOMIC DNA]</scope>
    <source>
        <strain evidence="1 2">LP11</strain>
    </source>
</reference>
<proteinExistence type="predicted"/>
<comment type="caution">
    <text evidence="1">The sequence shown here is derived from an EMBL/GenBank/DDBJ whole genome shotgun (WGS) entry which is preliminary data.</text>
</comment>
<dbReference type="EMBL" id="JANUGP010000010">
    <property type="protein sequence ID" value="MCS0602762.1"/>
    <property type="molecule type" value="Genomic_DNA"/>
</dbReference>
<dbReference type="Pfam" id="PF10604">
    <property type="entry name" value="Polyketide_cyc2"/>
    <property type="match status" value="1"/>
</dbReference>
<keyword evidence="2" id="KW-1185">Reference proteome</keyword>